<comment type="pathway">
    <text evidence="3 11">Cofactor biosynthesis; thiamine diphosphate biosynthesis; 4-methyl-5-(2-phosphoethyl)-thiazole from 5-(2-hydroxyethyl)-4-methylthiazole: step 1/1.</text>
</comment>
<keyword evidence="10 11" id="KW-0784">Thiamine biosynthesis</keyword>
<dbReference type="CDD" id="cd01170">
    <property type="entry name" value="THZ_kinase"/>
    <property type="match status" value="1"/>
</dbReference>
<keyword evidence="13" id="KW-1185">Reference proteome</keyword>
<evidence type="ECO:0000256" key="8">
    <source>
        <dbReference type="ARBA" id="ARBA00022840"/>
    </source>
</evidence>
<evidence type="ECO:0000256" key="9">
    <source>
        <dbReference type="ARBA" id="ARBA00022842"/>
    </source>
</evidence>
<name>A0ABT1EBS5_9FIRM</name>
<evidence type="ECO:0000256" key="2">
    <source>
        <dbReference type="ARBA" id="ARBA00001946"/>
    </source>
</evidence>
<evidence type="ECO:0000256" key="10">
    <source>
        <dbReference type="ARBA" id="ARBA00022977"/>
    </source>
</evidence>
<evidence type="ECO:0000256" key="3">
    <source>
        <dbReference type="ARBA" id="ARBA00004868"/>
    </source>
</evidence>
<dbReference type="SUPFAM" id="SSF53613">
    <property type="entry name" value="Ribokinase-like"/>
    <property type="match status" value="1"/>
</dbReference>
<comment type="catalytic activity">
    <reaction evidence="1 11">
        <text>5-(2-hydroxyethyl)-4-methylthiazole + ATP = 4-methyl-5-(2-phosphooxyethyl)-thiazole + ADP + H(+)</text>
        <dbReference type="Rhea" id="RHEA:24212"/>
        <dbReference type="ChEBI" id="CHEBI:15378"/>
        <dbReference type="ChEBI" id="CHEBI:17957"/>
        <dbReference type="ChEBI" id="CHEBI:30616"/>
        <dbReference type="ChEBI" id="CHEBI:58296"/>
        <dbReference type="ChEBI" id="CHEBI:456216"/>
        <dbReference type="EC" id="2.7.1.50"/>
    </reaction>
</comment>
<evidence type="ECO:0000256" key="4">
    <source>
        <dbReference type="ARBA" id="ARBA00022679"/>
    </source>
</evidence>
<keyword evidence="9 11" id="KW-0460">Magnesium</keyword>
<evidence type="ECO:0000256" key="7">
    <source>
        <dbReference type="ARBA" id="ARBA00022777"/>
    </source>
</evidence>
<sequence>MARDYFTQIEKVRQTKPLIHHITNYVTVNDCANITLGIGASPIMADDCNEAGEIASIASALVLNIGTLNERTIPSMLSAGKAANTADIPVVLDPVGAGASKLRNDTVSQLISNISFAVIRGNISEIRYISGLQANTKGVDASLEDQMNLSNNIQLAQQCAQKLNCVIAITGETDVISDGKTTVSVANGVAMLSALTGTGCMCSSLIGSYCGAHKEQPFAATVAALLSMGIAGEIAFEKAGQLGNGSFHMALHDAISTLTPSILLERAKIYENEN</sequence>
<dbReference type="Proteomes" id="UP001523566">
    <property type="component" value="Unassembled WGS sequence"/>
</dbReference>
<accession>A0ABT1EBS5</accession>
<evidence type="ECO:0000256" key="1">
    <source>
        <dbReference type="ARBA" id="ARBA00001771"/>
    </source>
</evidence>
<dbReference type="Gene3D" id="3.40.1190.20">
    <property type="match status" value="1"/>
</dbReference>
<dbReference type="RefSeq" id="WP_262067068.1">
    <property type="nucleotide sequence ID" value="NZ_JAMXOD010000022.1"/>
</dbReference>
<keyword evidence="4 11" id="KW-0808">Transferase</keyword>
<organism evidence="12 13">
    <name type="scientific">Aequitasia blattaphilus</name>
    <dbReference type="NCBI Taxonomy" id="2949332"/>
    <lineage>
        <taxon>Bacteria</taxon>
        <taxon>Bacillati</taxon>
        <taxon>Bacillota</taxon>
        <taxon>Clostridia</taxon>
        <taxon>Lachnospirales</taxon>
        <taxon>Lachnospiraceae</taxon>
        <taxon>Aequitasia</taxon>
    </lineage>
</organism>
<dbReference type="Pfam" id="PF02110">
    <property type="entry name" value="HK"/>
    <property type="match status" value="1"/>
</dbReference>
<keyword evidence="8 11" id="KW-0067">ATP-binding</keyword>
<dbReference type="InterPro" id="IPR029056">
    <property type="entry name" value="Ribokinase-like"/>
</dbReference>
<feature type="binding site" evidence="11">
    <location>
        <position position="44"/>
    </location>
    <ligand>
        <name>substrate</name>
    </ligand>
</feature>
<dbReference type="EMBL" id="JAMZFW010000022">
    <property type="protein sequence ID" value="MCP1103295.1"/>
    <property type="molecule type" value="Genomic_DNA"/>
</dbReference>
<dbReference type="HAMAP" id="MF_00228">
    <property type="entry name" value="Thz_kinase"/>
    <property type="match status" value="1"/>
</dbReference>
<feature type="binding site" evidence="11">
    <location>
        <position position="197"/>
    </location>
    <ligand>
        <name>substrate</name>
    </ligand>
</feature>
<keyword evidence="5 11" id="KW-0479">Metal-binding</keyword>
<comment type="caution">
    <text evidence="12">The sequence shown here is derived from an EMBL/GenBank/DDBJ whole genome shotgun (WGS) entry which is preliminary data.</text>
</comment>
<evidence type="ECO:0000313" key="12">
    <source>
        <dbReference type="EMBL" id="MCP1103295.1"/>
    </source>
</evidence>
<evidence type="ECO:0000256" key="6">
    <source>
        <dbReference type="ARBA" id="ARBA00022741"/>
    </source>
</evidence>
<dbReference type="PRINTS" id="PR01099">
    <property type="entry name" value="HYETHTZKNASE"/>
</dbReference>
<dbReference type="InterPro" id="IPR000417">
    <property type="entry name" value="Hyethyz_kinase"/>
</dbReference>
<evidence type="ECO:0000256" key="5">
    <source>
        <dbReference type="ARBA" id="ARBA00022723"/>
    </source>
</evidence>
<proteinExistence type="inferred from homology"/>
<keyword evidence="6 11" id="KW-0547">Nucleotide-binding</keyword>
<protein>
    <recommendedName>
        <fullName evidence="11">Hydroxyethylthiazole kinase</fullName>
        <ecNumber evidence="11">2.7.1.50</ecNumber>
    </recommendedName>
    <alternativeName>
        <fullName evidence="11">4-methyl-5-beta-hydroxyethylthiazole kinase</fullName>
        <shortName evidence="11">TH kinase</shortName>
        <shortName evidence="11">Thz kinase</shortName>
    </alternativeName>
</protein>
<comment type="similarity">
    <text evidence="11">Belongs to the Thz kinase family.</text>
</comment>
<dbReference type="NCBIfam" id="TIGR00694">
    <property type="entry name" value="thiM"/>
    <property type="match status" value="1"/>
</dbReference>
<comment type="function">
    <text evidence="11">Catalyzes the phosphorylation of the hydroxyl group of 4-methyl-5-beta-hydroxyethylthiazole (THZ).</text>
</comment>
<keyword evidence="7 11" id="KW-0418">Kinase</keyword>
<gene>
    <name evidence="11 12" type="primary">thiM</name>
    <name evidence="12" type="ORF">NK125_12860</name>
</gene>
<dbReference type="EC" id="2.7.1.50" evidence="11"/>
<comment type="cofactor">
    <cofactor evidence="2 11">
        <name>Mg(2+)</name>
        <dbReference type="ChEBI" id="CHEBI:18420"/>
    </cofactor>
</comment>
<reference evidence="12 13" key="1">
    <citation type="journal article" date="2022" name="Genome Biol. Evol.">
        <title>Host diet, physiology and behaviors set the stage for Lachnospiraceae cladogenesis.</title>
        <authorList>
            <person name="Vera-Ponce De Leon A."/>
            <person name="Schneider M."/>
            <person name="Jahnes B.C."/>
            <person name="Sadowski V."/>
            <person name="Camuy-Velez L.A."/>
            <person name="Duan J."/>
            <person name="Sabree Z.L."/>
        </authorList>
    </citation>
    <scope>NUCLEOTIDE SEQUENCE [LARGE SCALE GENOMIC DNA]</scope>
    <source>
        <strain evidence="12 13">PAL113</strain>
    </source>
</reference>
<feature type="binding site" evidence="11">
    <location>
        <position position="170"/>
    </location>
    <ligand>
        <name>ATP</name>
        <dbReference type="ChEBI" id="CHEBI:30616"/>
    </ligand>
</feature>
<feature type="binding site" evidence="11">
    <location>
        <position position="120"/>
    </location>
    <ligand>
        <name>ATP</name>
        <dbReference type="ChEBI" id="CHEBI:30616"/>
    </ligand>
</feature>
<evidence type="ECO:0000313" key="13">
    <source>
        <dbReference type="Proteomes" id="UP001523566"/>
    </source>
</evidence>
<dbReference type="NCBIfam" id="NF006830">
    <property type="entry name" value="PRK09355.1"/>
    <property type="match status" value="1"/>
</dbReference>
<dbReference type="GO" id="GO:0004417">
    <property type="term" value="F:hydroxyethylthiazole kinase activity"/>
    <property type="evidence" value="ECO:0007669"/>
    <property type="project" value="UniProtKB-EC"/>
</dbReference>
<evidence type="ECO:0000256" key="11">
    <source>
        <dbReference type="HAMAP-Rule" id="MF_00228"/>
    </source>
</evidence>
<dbReference type="PIRSF" id="PIRSF000513">
    <property type="entry name" value="Thz_kinase"/>
    <property type="match status" value="1"/>
</dbReference>